<keyword evidence="2" id="KW-1185">Reference proteome</keyword>
<organism evidence="1 2">
    <name type="scientific">Hymenobacter aerilatus</name>
    <dbReference type="NCBI Taxonomy" id="2932251"/>
    <lineage>
        <taxon>Bacteria</taxon>
        <taxon>Pseudomonadati</taxon>
        <taxon>Bacteroidota</taxon>
        <taxon>Cytophagia</taxon>
        <taxon>Cytophagales</taxon>
        <taxon>Hymenobacteraceae</taxon>
        <taxon>Hymenobacter</taxon>
    </lineage>
</organism>
<dbReference type="AlphaFoldDB" id="A0A8T9SWK7"/>
<dbReference type="KEGG" id="haei:MUN82_01530"/>
<evidence type="ECO:0000313" key="1">
    <source>
        <dbReference type="EMBL" id="UOR05791.1"/>
    </source>
</evidence>
<reference evidence="1 2" key="1">
    <citation type="submission" date="2022-04" db="EMBL/GenBank/DDBJ databases">
        <title>Hymenobacter sp. isolated from the air.</title>
        <authorList>
            <person name="Won M."/>
            <person name="Lee C.-M."/>
            <person name="Woen H.-Y."/>
            <person name="Kwon S.-W."/>
        </authorList>
    </citation>
    <scope>NUCLEOTIDE SEQUENCE [LARGE SCALE GENOMIC DNA]</scope>
    <source>
        <strain evidence="2">5413 J-13</strain>
    </source>
</reference>
<gene>
    <name evidence="1" type="ORF">MUN82_01530</name>
</gene>
<accession>A0A8T9SWK7</accession>
<name>A0A8T9SWK7_9BACT</name>
<proteinExistence type="predicted"/>
<dbReference type="RefSeq" id="WP_245094267.1">
    <property type="nucleotide sequence ID" value="NZ_CP095053.1"/>
</dbReference>
<protein>
    <submittedName>
        <fullName evidence="1">Uncharacterized protein</fullName>
    </submittedName>
</protein>
<dbReference type="Proteomes" id="UP000829925">
    <property type="component" value="Chromosome"/>
</dbReference>
<dbReference type="EMBL" id="CP095053">
    <property type="protein sequence ID" value="UOR05791.1"/>
    <property type="molecule type" value="Genomic_DNA"/>
</dbReference>
<sequence length="122" mass="14351">MINRVRTHLIRFARQQVGTTSFLNLIQEAELGLNLDISHEKSRLVEILAEISESEFHAKRPLLSCLVKIKGAKGQGDNFFKMCERLGMGEWRQLKQDPEFVNSLRNECRDFWQNDENYHQFL</sequence>
<evidence type="ECO:0000313" key="2">
    <source>
        <dbReference type="Proteomes" id="UP000829925"/>
    </source>
</evidence>